<keyword evidence="2 6" id="KW-0812">Transmembrane</keyword>
<dbReference type="PROSITE" id="PS50850">
    <property type="entry name" value="MFS"/>
    <property type="match status" value="1"/>
</dbReference>
<dbReference type="InterPro" id="IPR036259">
    <property type="entry name" value="MFS_trans_sf"/>
</dbReference>
<proteinExistence type="predicted"/>
<reference evidence="8 9" key="1">
    <citation type="journal article" date="2016" name="PLoS Pathog.">
        <title>Biosynthesis of antibiotic leucinostatins in bio-control fungus Purpureocillium lilacinum and their inhibition on phytophthora revealed by genome mining.</title>
        <authorList>
            <person name="Wang G."/>
            <person name="Liu Z."/>
            <person name="Lin R."/>
            <person name="Li E."/>
            <person name="Mao Z."/>
            <person name="Ling J."/>
            <person name="Yang Y."/>
            <person name="Yin W.B."/>
            <person name="Xie B."/>
        </authorList>
    </citation>
    <scope>NUCLEOTIDE SEQUENCE [LARGE SCALE GENOMIC DNA]</scope>
    <source>
        <strain evidence="8">170</strain>
    </source>
</reference>
<gene>
    <name evidence="8" type="ORF">VFPPC_03293</name>
</gene>
<feature type="transmembrane region" description="Helical" evidence="6">
    <location>
        <begin position="154"/>
        <end position="176"/>
    </location>
</feature>
<feature type="transmembrane region" description="Helical" evidence="6">
    <location>
        <begin position="444"/>
        <end position="461"/>
    </location>
</feature>
<dbReference type="PRINTS" id="PR01036">
    <property type="entry name" value="TCRTETB"/>
</dbReference>
<feature type="transmembrane region" description="Helical" evidence="6">
    <location>
        <begin position="188"/>
        <end position="211"/>
    </location>
</feature>
<feature type="transmembrane region" description="Helical" evidence="6">
    <location>
        <begin position="217"/>
        <end position="237"/>
    </location>
</feature>
<feature type="transmembrane region" description="Helical" evidence="6">
    <location>
        <begin position="99"/>
        <end position="117"/>
    </location>
</feature>
<dbReference type="GO" id="GO:0022857">
    <property type="term" value="F:transmembrane transporter activity"/>
    <property type="evidence" value="ECO:0007669"/>
    <property type="project" value="InterPro"/>
</dbReference>
<comment type="subcellular location">
    <subcellularLocation>
        <location evidence="1">Membrane</location>
        <topology evidence="1">Multi-pass membrane protein</topology>
    </subcellularLocation>
</comment>
<dbReference type="CDD" id="cd17323">
    <property type="entry name" value="MFS_Tpo1_MDR_like"/>
    <property type="match status" value="1"/>
</dbReference>
<feature type="transmembrane region" description="Helical" evidence="6">
    <location>
        <begin position="375"/>
        <end position="394"/>
    </location>
</feature>
<dbReference type="PANTHER" id="PTHR23502:SF60">
    <property type="entry name" value="MAJOR FACILITATOR SUPERFAMILY (MFS) PROFILE DOMAIN-CONTAINING PROTEIN-RELATED"/>
    <property type="match status" value="1"/>
</dbReference>
<dbReference type="InterPro" id="IPR011701">
    <property type="entry name" value="MFS"/>
</dbReference>
<keyword evidence="9" id="KW-1185">Reference proteome</keyword>
<keyword evidence="4 6" id="KW-0472">Membrane</keyword>
<accession>A0A179G0P9</accession>
<dbReference type="RefSeq" id="XP_018147440.1">
    <property type="nucleotide sequence ID" value="XM_018282811.1"/>
</dbReference>
<feature type="transmembrane region" description="Helical" evidence="6">
    <location>
        <begin position="400"/>
        <end position="423"/>
    </location>
</feature>
<protein>
    <submittedName>
        <fullName evidence="8">Efflux pump antibiotic resistance protein</fullName>
    </submittedName>
</protein>
<dbReference type="GO" id="GO:0016020">
    <property type="term" value="C:membrane"/>
    <property type="evidence" value="ECO:0007669"/>
    <property type="project" value="UniProtKB-SubCell"/>
</dbReference>
<dbReference type="FunFam" id="1.20.1250.20:FF:000011">
    <property type="entry name" value="MFS multidrug transporter, putative"/>
    <property type="match status" value="1"/>
</dbReference>
<dbReference type="Gene3D" id="1.20.1250.20">
    <property type="entry name" value="MFS general substrate transporter like domains"/>
    <property type="match status" value="1"/>
</dbReference>
<dbReference type="AlphaFoldDB" id="A0A179G0P9"/>
<dbReference type="PANTHER" id="PTHR23502">
    <property type="entry name" value="MAJOR FACILITATOR SUPERFAMILY"/>
    <property type="match status" value="1"/>
</dbReference>
<evidence type="ECO:0000256" key="3">
    <source>
        <dbReference type="ARBA" id="ARBA00022989"/>
    </source>
</evidence>
<dbReference type="Proteomes" id="UP000078397">
    <property type="component" value="Unassembled WGS sequence"/>
</dbReference>
<feature type="transmembrane region" description="Helical" evidence="6">
    <location>
        <begin position="467"/>
        <end position="489"/>
    </location>
</feature>
<comment type="caution">
    <text evidence="8">The sequence shown here is derived from an EMBL/GenBank/DDBJ whole genome shotgun (WGS) entry which is preliminary data.</text>
</comment>
<keyword evidence="3 6" id="KW-1133">Transmembrane helix</keyword>
<evidence type="ECO:0000256" key="1">
    <source>
        <dbReference type="ARBA" id="ARBA00004141"/>
    </source>
</evidence>
<dbReference type="Pfam" id="PF07690">
    <property type="entry name" value="MFS_1"/>
    <property type="match status" value="1"/>
</dbReference>
<feature type="transmembrane region" description="Helical" evidence="6">
    <location>
        <begin position="295"/>
        <end position="322"/>
    </location>
</feature>
<organism evidence="8 9">
    <name type="scientific">Pochonia chlamydosporia 170</name>
    <dbReference type="NCBI Taxonomy" id="1380566"/>
    <lineage>
        <taxon>Eukaryota</taxon>
        <taxon>Fungi</taxon>
        <taxon>Dikarya</taxon>
        <taxon>Ascomycota</taxon>
        <taxon>Pezizomycotina</taxon>
        <taxon>Sordariomycetes</taxon>
        <taxon>Hypocreomycetidae</taxon>
        <taxon>Hypocreales</taxon>
        <taxon>Clavicipitaceae</taxon>
        <taxon>Pochonia</taxon>
    </lineage>
</organism>
<dbReference type="SUPFAM" id="SSF103473">
    <property type="entry name" value="MFS general substrate transporter"/>
    <property type="match status" value="1"/>
</dbReference>
<dbReference type="OrthoDB" id="6770063at2759"/>
<evidence type="ECO:0000256" key="5">
    <source>
        <dbReference type="ARBA" id="ARBA00023180"/>
    </source>
</evidence>
<dbReference type="KEGG" id="pchm:VFPPC_03293"/>
<evidence type="ECO:0000259" key="7">
    <source>
        <dbReference type="PROSITE" id="PS50850"/>
    </source>
</evidence>
<evidence type="ECO:0000313" key="9">
    <source>
        <dbReference type="Proteomes" id="UP000078397"/>
    </source>
</evidence>
<keyword evidence="5" id="KW-0325">Glycoprotein</keyword>
<evidence type="ECO:0000256" key="2">
    <source>
        <dbReference type="ARBA" id="ARBA00022692"/>
    </source>
</evidence>
<feature type="transmembrane region" description="Helical" evidence="6">
    <location>
        <begin position="334"/>
        <end position="354"/>
    </location>
</feature>
<dbReference type="GeneID" id="28846805"/>
<dbReference type="EMBL" id="LSBJ02000002">
    <property type="protein sequence ID" value="OAQ70903.1"/>
    <property type="molecule type" value="Genomic_DNA"/>
</dbReference>
<evidence type="ECO:0000313" key="8">
    <source>
        <dbReference type="EMBL" id="OAQ70903.1"/>
    </source>
</evidence>
<dbReference type="InterPro" id="IPR020846">
    <property type="entry name" value="MFS_dom"/>
</dbReference>
<evidence type="ECO:0000256" key="6">
    <source>
        <dbReference type="SAM" id="Phobius"/>
    </source>
</evidence>
<evidence type="ECO:0000256" key="4">
    <source>
        <dbReference type="ARBA" id="ARBA00023136"/>
    </source>
</evidence>
<feature type="domain" description="Major facilitator superfamily (MFS) profile" evidence="7">
    <location>
        <begin position="63"/>
        <end position="496"/>
    </location>
</feature>
<sequence>MATATPRVEEDRIEPAVLRPTEEVELAQLAVSNSKGDDPFLVTFSANDADNPLNWSTGKKWAVTDVLSATGFNRIMVSTIMAPSLPTIAKQFHMNSAEAVMALSIYVLASAIGPLIMGPLSEVYGRAPILHASNIWFLAWNIACGFSNTKGTLIASRFMAGLGASSIYALSGGVLGDVWRPEQRGKSLGMYLLIPVLGAAVGPIIGGFIAAHTDWRWSFWATSAFQGVMILASYLTFQETFAPIILKKRAEKLRKSTGDTRYYAAFEKLEQGKKLPTILARAVSRPMRLLVTHPIIQATAVISGFSYGLLYIVLATFAELWIEHYGQRVELSGLHYLACALGEVLGSQLGGYIMDHTYKRAAEKANGVPKPESRIPIMFATYTLVPVGLLIYGWTAEYRLSWVAVDVGIFIVMFAGQIASLPLQAYVMDVYAEHTSSAIAAMQFLRSLAAFLFPLFAPAMYSGLGYGWGNSIIALVAFCVGVPAPLIIWKFGERFRAKLVSSY</sequence>
<name>A0A179G0P9_METCM</name>
<dbReference type="STRING" id="1380566.A0A179G0P9"/>